<dbReference type="PROSITE" id="PS51440">
    <property type="entry name" value="TIM_2"/>
    <property type="match status" value="1"/>
</dbReference>
<dbReference type="FunFam" id="3.20.20.70:FF:000016">
    <property type="entry name" value="Triosephosphate isomerase"/>
    <property type="match status" value="1"/>
</dbReference>
<comment type="subunit">
    <text evidence="8 9">Homodimer.</text>
</comment>
<feature type="active site" description="Proton acceptor" evidence="8">
    <location>
        <position position="167"/>
    </location>
</feature>
<evidence type="ECO:0000256" key="7">
    <source>
        <dbReference type="ARBA" id="ARBA00023235"/>
    </source>
</evidence>
<reference evidence="10 11" key="1">
    <citation type="submission" date="2019-07" db="EMBL/GenBank/DDBJ databases">
        <title>Pseudomonas mangiferae sp. nov., isolated from bark of mango tree in Thailand.</title>
        <authorList>
            <person name="Srisuk N."/>
            <person name="Anurat P."/>
        </authorList>
    </citation>
    <scope>NUCLEOTIDE SEQUENCE [LARGE SCALE GENOMIC DNA]</scope>
    <source>
        <strain evidence="10 11">DMKU_BBB3-04</strain>
    </source>
</reference>
<evidence type="ECO:0000256" key="6">
    <source>
        <dbReference type="ARBA" id="ARBA00023152"/>
    </source>
</evidence>
<dbReference type="SUPFAM" id="SSF51351">
    <property type="entry name" value="Triosephosphate isomerase (TIM)"/>
    <property type="match status" value="1"/>
</dbReference>
<feature type="active site" description="Electrophile" evidence="8">
    <location>
        <position position="95"/>
    </location>
</feature>
<comment type="pathway">
    <text evidence="8 9">Carbohydrate biosynthesis; gluconeogenesis.</text>
</comment>
<feature type="binding site" evidence="8">
    <location>
        <position position="212"/>
    </location>
    <ligand>
        <name>substrate</name>
    </ligand>
</feature>
<dbReference type="UniPathway" id="UPA00138"/>
<accession>A0A553GXB5</accession>
<evidence type="ECO:0000256" key="1">
    <source>
        <dbReference type="ARBA" id="ARBA00004680"/>
    </source>
</evidence>
<dbReference type="UniPathway" id="UPA00109">
    <property type="reaction ID" value="UER00189"/>
</dbReference>
<dbReference type="PANTHER" id="PTHR21139:SF42">
    <property type="entry name" value="TRIOSEPHOSPHATE ISOMERASE"/>
    <property type="match status" value="1"/>
</dbReference>
<proteinExistence type="inferred from homology"/>
<protein>
    <recommendedName>
        <fullName evidence="8 9">Triosephosphate isomerase</fullName>
        <shortName evidence="8">TIM</shortName>
        <shortName evidence="8">TPI</shortName>
        <ecNumber evidence="8 9">5.3.1.1</ecNumber>
    </recommendedName>
    <alternativeName>
        <fullName evidence="8">Triose-phosphate isomerase</fullName>
    </alternativeName>
</protein>
<dbReference type="GO" id="GO:0006094">
    <property type="term" value="P:gluconeogenesis"/>
    <property type="evidence" value="ECO:0007669"/>
    <property type="project" value="UniProtKB-UniRule"/>
</dbReference>
<evidence type="ECO:0000256" key="3">
    <source>
        <dbReference type="ARBA" id="ARBA00007422"/>
    </source>
</evidence>
<evidence type="ECO:0000313" key="10">
    <source>
        <dbReference type="EMBL" id="TRX74115.1"/>
    </source>
</evidence>
<keyword evidence="7 8" id="KW-0413">Isomerase</keyword>
<dbReference type="InterPro" id="IPR000652">
    <property type="entry name" value="Triosephosphate_isomerase"/>
</dbReference>
<dbReference type="AlphaFoldDB" id="A0A553GXB5"/>
<dbReference type="PANTHER" id="PTHR21139">
    <property type="entry name" value="TRIOSEPHOSPHATE ISOMERASE"/>
    <property type="match status" value="1"/>
</dbReference>
<evidence type="ECO:0000256" key="2">
    <source>
        <dbReference type="ARBA" id="ARBA00004939"/>
    </source>
</evidence>
<keyword evidence="4 8" id="KW-0312">Gluconeogenesis</keyword>
<evidence type="ECO:0000256" key="9">
    <source>
        <dbReference type="RuleBase" id="RU363013"/>
    </source>
</evidence>
<comment type="pathway">
    <text evidence="2">Carbohydrate metabolism; erythritol degradation.</text>
</comment>
<evidence type="ECO:0000256" key="8">
    <source>
        <dbReference type="HAMAP-Rule" id="MF_00147"/>
    </source>
</evidence>
<dbReference type="GO" id="GO:0004807">
    <property type="term" value="F:triose-phosphate isomerase activity"/>
    <property type="evidence" value="ECO:0007669"/>
    <property type="project" value="UniProtKB-UniRule"/>
</dbReference>
<dbReference type="CDD" id="cd00311">
    <property type="entry name" value="TIM"/>
    <property type="match status" value="1"/>
</dbReference>
<dbReference type="InterPro" id="IPR035990">
    <property type="entry name" value="TIM_sf"/>
</dbReference>
<gene>
    <name evidence="8" type="primary">tpiA</name>
    <name evidence="10" type="ORF">FM069_13325</name>
</gene>
<evidence type="ECO:0000313" key="11">
    <source>
        <dbReference type="Proteomes" id="UP000315235"/>
    </source>
</evidence>
<dbReference type="InterPro" id="IPR022896">
    <property type="entry name" value="TrioseP_Isoase_bac/euk"/>
</dbReference>
<comment type="similarity">
    <text evidence="3 8 9">Belongs to the triosephosphate isomerase family.</text>
</comment>
<sequence>MRRPLVAGNWKMHGTCASVAELVEGLRQLQLSDAVEVAVMPSFVHLAAVEAGLRGSRVEVGAQDCSVEAGQAARTGEVSASQLADMQCRWVLVGHSERRSLLGESDAVVAGKFAAALQGGLVPVLCVGETLQEREAGETLAVVGRQVERVLDEVGVENFARAVIAYEPVWAIGSGLSATAEQAQEVHAAIRAQLASKSQSVAGAMRILYGGSVKPSSAAELFGMPDIDGGLIGGASLNADDFGAICRAAGC</sequence>
<evidence type="ECO:0000256" key="4">
    <source>
        <dbReference type="ARBA" id="ARBA00022432"/>
    </source>
</evidence>
<dbReference type="GO" id="GO:0019563">
    <property type="term" value="P:glycerol catabolic process"/>
    <property type="evidence" value="ECO:0007669"/>
    <property type="project" value="TreeGrafter"/>
</dbReference>
<feature type="binding site" evidence="8">
    <location>
        <begin position="233"/>
        <end position="234"/>
    </location>
    <ligand>
        <name>substrate</name>
    </ligand>
</feature>
<keyword evidence="5 8" id="KW-0963">Cytoplasm</keyword>
<dbReference type="NCBIfam" id="TIGR00419">
    <property type="entry name" value="tim"/>
    <property type="match status" value="1"/>
</dbReference>
<dbReference type="InterPro" id="IPR020861">
    <property type="entry name" value="Triosephosphate_isomerase_AS"/>
</dbReference>
<comment type="pathway">
    <text evidence="1 8 9">Carbohydrate degradation; glycolysis; D-glyceraldehyde 3-phosphate from glycerone phosphate: step 1/1.</text>
</comment>
<dbReference type="EMBL" id="VJOY01000009">
    <property type="protein sequence ID" value="TRX74115.1"/>
    <property type="molecule type" value="Genomic_DNA"/>
</dbReference>
<dbReference type="HAMAP" id="MF_00147_B">
    <property type="entry name" value="TIM_B"/>
    <property type="match status" value="1"/>
</dbReference>
<dbReference type="Proteomes" id="UP000315235">
    <property type="component" value="Unassembled WGS sequence"/>
</dbReference>
<comment type="catalytic activity">
    <reaction evidence="8 9">
        <text>D-glyceraldehyde 3-phosphate = dihydroxyacetone phosphate</text>
        <dbReference type="Rhea" id="RHEA:18585"/>
        <dbReference type="ChEBI" id="CHEBI:57642"/>
        <dbReference type="ChEBI" id="CHEBI:59776"/>
        <dbReference type="EC" id="5.3.1.1"/>
    </reaction>
</comment>
<organism evidence="10 11">
    <name type="scientific">Pseudomonas mangiferae</name>
    <dbReference type="NCBI Taxonomy" id="2593654"/>
    <lineage>
        <taxon>Bacteria</taxon>
        <taxon>Pseudomonadati</taxon>
        <taxon>Pseudomonadota</taxon>
        <taxon>Gammaproteobacteria</taxon>
        <taxon>Pseudomonadales</taxon>
        <taxon>Pseudomonadaceae</taxon>
        <taxon>Pseudomonas</taxon>
    </lineage>
</organism>
<comment type="caution">
    <text evidence="10">The sequence shown here is derived from an EMBL/GenBank/DDBJ whole genome shotgun (WGS) entry which is preliminary data.</text>
</comment>
<feature type="binding site" evidence="8">
    <location>
        <position position="173"/>
    </location>
    <ligand>
        <name>substrate</name>
    </ligand>
</feature>
<dbReference type="EC" id="5.3.1.1" evidence="8 9"/>
<comment type="subcellular location">
    <subcellularLocation>
        <location evidence="8 9">Cytoplasm</location>
    </subcellularLocation>
</comment>
<dbReference type="InterPro" id="IPR013785">
    <property type="entry name" value="Aldolase_TIM"/>
</dbReference>
<dbReference type="Gene3D" id="3.20.20.70">
    <property type="entry name" value="Aldolase class I"/>
    <property type="match status" value="1"/>
</dbReference>
<dbReference type="GO" id="GO:0046166">
    <property type="term" value="P:glyceraldehyde-3-phosphate biosynthetic process"/>
    <property type="evidence" value="ECO:0007669"/>
    <property type="project" value="TreeGrafter"/>
</dbReference>
<dbReference type="GO" id="GO:0005829">
    <property type="term" value="C:cytosol"/>
    <property type="evidence" value="ECO:0007669"/>
    <property type="project" value="TreeGrafter"/>
</dbReference>
<dbReference type="OrthoDB" id="9809429at2"/>
<name>A0A553GXB5_9PSED</name>
<evidence type="ECO:0000256" key="5">
    <source>
        <dbReference type="ARBA" id="ARBA00022490"/>
    </source>
</evidence>
<feature type="binding site" evidence="8">
    <location>
        <begin position="9"/>
        <end position="11"/>
    </location>
    <ligand>
        <name>substrate</name>
    </ligand>
</feature>
<dbReference type="RefSeq" id="WP_143488853.1">
    <property type="nucleotide sequence ID" value="NZ_VJOY01000009.1"/>
</dbReference>
<comment type="function">
    <text evidence="8">Involved in the gluconeogenesis. Catalyzes stereospecifically the conversion of dihydroxyacetone phosphate (DHAP) to D-glyceraldehyde-3-phosphate (G3P).</text>
</comment>
<dbReference type="Pfam" id="PF00121">
    <property type="entry name" value="TIM"/>
    <property type="match status" value="1"/>
</dbReference>
<keyword evidence="11" id="KW-1185">Reference proteome</keyword>
<dbReference type="GO" id="GO:0006096">
    <property type="term" value="P:glycolytic process"/>
    <property type="evidence" value="ECO:0007669"/>
    <property type="project" value="UniProtKB-UniRule"/>
</dbReference>
<dbReference type="PROSITE" id="PS00171">
    <property type="entry name" value="TIM_1"/>
    <property type="match status" value="1"/>
</dbReference>
<keyword evidence="6 8" id="KW-0324">Glycolysis</keyword>